<dbReference type="RefSeq" id="WP_353567051.1">
    <property type="nucleotide sequence ID" value="NZ_BAABRI010000011.1"/>
</dbReference>
<feature type="domain" description="TM2" evidence="6">
    <location>
        <begin position="71"/>
        <end position="115"/>
    </location>
</feature>
<proteinExistence type="predicted"/>
<organism evidence="7 8">
    <name type="scientific">Haloferula sargassicola</name>
    <dbReference type="NCBI Taxonomy" id="490096"/>
    <lineage>
        <taxon>Bacteria</taxon>
        <taxon>Pseudomonadati</taxon>
        <taxon>Verrucomicrobiota</taxon>
        <taxon>Verrucomicrobiia</taxon>
        <taxon>Verrucomicrobiales</taxon>
        <taxon>Verrucomicrobiaceae</taxon>
        <taxon>Haloferula</taxon>
    </lineage>
</organism>
<sequence length="129" mass="14912">MQKTHSKTIGYLLWIFGFFGAHRFYYGRKISGTIWFFTGGLFLIGWIVDLFLIPSMDRKAGLRYQAGRCDYSIAWILQTFLGPLGIHRFYMGKVFSGIIWLLTGGLFLVGYVYDYLTLNEQVDEVNRGV</sequence>
<feature type="transmembrane region" description="Helical" evidence="5">
    <location>
        <begin position="9"/>
        <end position="26"/>
    </location>
</feature>
<dbReference type="Pfam" id="PF05154">
    <property type="entry name" value="TM2"/>
    <property type="match status" value="2"/>
</dbReference>
<evidence type="ECO:0000256" key="4">
    <source>
        <dbReference type="ARBA" id="ARBA00023136"/>
    </source>
</evidence>
<evidence type="ECO:0000313" key="7">
    <source>
        <dbReference type="EMBL" id="GAA5482924.1"/>
    </source>
</evidence>
<dbReference type="EMBL" id="BAABRI010000011">
    <property type="protein sequence ID" value="GAA5482924.1"/>
    <property type="molecule type" value="Genomic_DNA"/>
</dbReference>
<dbReference type="PANTHER" id="PTHR21016">
    <property type="entry name" value="BETA-AMYLOID BINDING PROTEIN-RELATED"/>
    <property type="match status" value="1"/>
</dbReference>
<keyword evidence="8" id="KW-1185">Reference proteome</keyword>
<dbReference type="InterPro" id="IPR050932">
    <property type="entry name" value="TM2D1-3-like"/>
</dbReference>
<keyword evidence="3 5" id="KW-1133">Transmembrane helix</keyword>
<evidence type="ECO:0000313" key="8">
    <source>
        <dbReference type="Proteomes" id="UP001476282"/>
    </source>
</evidence>
<feature type="transmembrane region" description="Helical" evidence="5">
    <location>
        <begin position="94"/>
        <end position="113"/>
    </location>
</feature>
<protein>
    <recommendedName>
        <fullName evidence="6">TM2 domain-containing protein</fullName>
    </recommendedName>
</protein>
<feature type="transmembrane region" description="Helical" evidence="5">
    <location>
        <begin position="32"/>
        <end position="53"/>
    </location>
</feature>
<evidence type="ECO:0000256" key="3">
    <source>
        <dbReference type="ARBA" id="ARBA00022989"/>
    </source>
</evidence>
<evidence type="ECO:0000256" key="2">
    <source>
        <dbReference type="ARBA" id="ARBA00022692"/>
    </source>
</evidence>
<dbReference type="Proteomes" id="UP001476282">
    <property type="component" value="Unassembled WGS sequence"/>
</dbReference>
<dbReference type="InterPro" id="IPR007829">
    <property type="entry name" value="TM2"/>
</dbReference>
<evidence type="ECO:0000259" key="6">
    <source>
        <dbReference type="Pfam" id="PF05154"/>
    </source>
</evidence>
<feature type="domain" description="TM2" evidence="6">
    <location>
        <begin position="4"/>
        <end position="51"/>
    </location>
</feature>
<comment type="caution">
    <text evidence="7">The sequence shown here is derived from an EMBL/GenBank/DDBJ whole genome shotgun (WGS) entry which is preliminary data.</text>
</comment>
<gene>
    <name evidence="7" type="ORF">Hsar01_02150</name>
</gene>
<keyword evidence="4 5" id="KW-0472">Membrane</keyword>
<keyword evidence="2 5" id="KW-0812">Transmembrane</keyword>
<evidence type="ECO:0000256" key="1">
    <source>
        <dbReference type="ARBA" id="ARBA00004141"/>
    </source>
</evidence>
<dbReference type="PANTHER" id="PTHR21016:SF25">
    <property type="entry name" value="TM2 DOMAIN-CONTAINING PROTEIN DDB_G0277895-RELATED"/>
    <property type="match status" value="1"/>
</dbReference>
<evidence type="ECO:0000256" key="5">
    <source>
        <dbReference type="SAM" id="Phobius"/>
    </source>
</evidence>
<reference evidence="7 8" key="1">
    <citation type="submission" date="2024-02" db="EMBL/GenBank/DDBJ databases">
        <title>Haloferula sargassicola NBRC 104335.</title>
        <authorList>
            <person name="Ichikawa N."/>
            <person name="Katano-Makiyama Y."/>
            <person name="Hidaka K."/>
        </authorList>
    </citation>
    <scope>NUCLEOTIDE SEQUENCE [LARGE SCALE GENOMIC DNA]</scope>
    <source>
        <strain evidence="7 8">NBRC 104335</strain>
    </source>
</reference>
<name>A0ABP9USD1_9BACT</name>
<accession>A0ABP9USD1</accession>
<comment type="subcellular location">
    <subcellularLocation>
        <location evidence="1">Membrane</location>
        <topology evidence="1">Multi-pass membrane protein</topology>
    </subcellularLocation>
</comment>